<dbReference type="RefSeq" id="WP_209910901.1">
    <property type="nucleotide sequence ID" value="NZ_JAGIOE010000001.1"/>
</dbReference>
<name>A0ABS4WJ42_9MICC</name>
<sequence>MEQSISVLLLGGIIFLLGLYLIANDLPATSSYLAQIVSQGIPAAVGGILLIFGVVGLSTGLVGASRKGNESIDLKVKPSGITVRGGHKISWDSVVSVTSVHHANDAKVRVLWDRADLNYSLDIYVDESLDIPRCKMKNGRPCVRIFLRHYPAVEYMRLYESILDQFERRDIPVVTERTQTQF</sequence>
<proteinExistence type="predicted"/>
<evidence type="ECO:0008006" key="4">
    <source>
        <dbReference type="Google" id="ProtNLM"/>
    </source>
</evidence>
<dbReference type="EMBL" id="JAGIOE010000001">
    <property type="protein sequence ID" value="MBP2376215.1"/>
    <property type="molecule type" value="Genomic_DNA"/>
</dbReference>
<keyword evidence="1" id="KW-1133">Transmembrane helix</keyword>
<keyword evidence="3" id="KW-1185">Reference proteome</keyword>
<evidence type="ECO:0000313" key="3">
    <source>
        <dbReference type="Proteomes" id="UP000766570"/>
    </source>
</evidence>
<protein>
    <recommendedName>
        <fullName evidence="4">Transmembrane protein</fullName>
    </recommendedName>
</protein>
<keyword evidence="1" id="KW-0812">Transmembrane</keyword>
<organism evidence="2 3">
    <name type="scientific">Paeniglutamicibacter psychrophenolicus</name>
    <dbReference type="NCBI Taxonomy" id="257454"/>
    <lineage>
        <taxon>Bacteria</taxon>
        <taxon>Bacillati</taxon>
        <taxon>Actinomycetota</taxon>
        <taxon>Actinomycetes</taxon>
        <taxon>Micrococcales</taxon>
        <taxon>Micrococcaceae</taxon>
        <taxon>Paeniglutamicibacter</taxon>
    </lineage>
</organism>
<feature type="transmembrane region" description="Helical" evidence="1">
    <location>
        <begin position="43"/>
        <end position="64"/>
    </location>
</feature>
<evidence type="ECO:0000256" key="1">
    <source>
        <dbReference type="SAM" id="Phobius"/>
    </source>
</evidence>
<dbReference type="Proteomes" id="UP000766570">
    <property type="component" value="Unassembled WGS sequence"/>
</dbReference>
<gene>
    <name evidence="2" type="ORF">JOF46_004127</name>
</gene>
<keyword evidence="1" id="KW-0472">Membrane</keyword>
<evidence type="ECO:0000313" key="2">
    <source>
        <dbReference type="EMBL" id="MBP2376215.1"/>
    </source>
</evidence>
<accession>A0ABS4WJ42</accession>
<reference evidence="2 3" key="1">
    <citation type="submission" date="2021-03" db="EMBL/GenBank/DDBJ databases">
        <title>Sequencing the genomes of 1000 actinobacteria strains.</title>
        <authorList>
            <person name="Klenk H.-P."/>
        </authorList>
    </citation>
    <scope>NUCLEOTIDE SEQUENCE [LARGE SCALE GENOMIC DNA]</scope>
    <source>
        <strain evidence="2 3">DSM 15454</strain>
    </source>
</reference>
<comment type="caution">
    <text evidence="2">The sequence shown here is derived from an EMBL/GenBank/DDBJ whole genome shotgun (WGS) entry which is preliminary data.</text>
</comment>
<feature type="transmembrane region" description="Helical" evidence="1">
    <location>
        <begin position="7"/>
        <end position="23"/>
    </location>
</feature>